<feature type="binding site" evidence="4">
    <location>
        <position position="42"/>
    </location>
    <ligand>
        <name>Mg(2+)</name>
        <dbReference type="ChEBI" id="CHEBI:18420"/>
    </ligand>
</feature>
<evidence type="ECO:0000313" key="5">
    <source>
        <dbReference type="EMBL" id="RWS17355.1"/>
    </source>
</evidence>
<dbReference type="GO" id="GO:0005737">
    <property type="term" value="C:cytoplasm"/>
    <property type="evidence" value="ECO:0007669"/>
    <property type="project" value="TreeGrafter"/>
</dbReference>
<dbReference type="OrthoDB" id="413953at2759"/>
<dbReference type="Pfam" id="PF13344">
    <property type="entry name" value="Hydrolase_6"/>
    <property type="match status" value="1"/>
</dbReference>
<dbReference type="STRING" id="1965070.A0A3S4RKQ1"/>
<dbReference type="NCBIfam" id="TIGR01460">
    <property type="entry name" value="HAD-SF-IIA"/>
    <property type="match status" value="1"/>
</dbReference>
<dbReference type="PANTHER" id="PTHR19288:SF93">
    <property type="entry name" value="FI11325P-RELATED"/>
    <property type="match status" value="1"/>
</dbReference>
<dbReference type="SUPFAM" id="SSF56784">
    <property type="entry name" value="HAD-like"/>
    <property type="match status" value="1"/>
</dbReference>
<dbReference type="PIRSF" id="PIRSF000915">
    <property type="entry name" value="PGP-type_phosphatase"/>
    <property type="match status" value="1"/>
</dbReference>
<dbReference type="AlphaFoldDB" id="A0A3S4RKQ1"/>
<comment type="cofactor">
    <cofactor evidence="4">
        <name>Mg(2+)</name>
        <dbReference type="ChEBI" id="CHEBI:18420"/>
    </cofactor>
    <text evidence="4">Divalent metal ions. Mg(2+) is the most effective.</text>
</comment>
<evidence type="ECO:0000256" key="1">
    <source>
        <dbReference type="ARBA" id="ARBA00022801"/>
    </source>
</evidence>
<keyword evidence="6" id="KW-1185">Reference proteome</keyword>
<dbReference type="InterPro" id="IPR006349">
    <property type="entry name" value="PGP_euk"/>
</dbReference>
<dbReference type="InterPro" id="IPR006357">
    <property type="entry name" value="HAD-SF_hydro_IIA"/>
</dbReference>
<dbReference type="EMBL" id="NCKU01000090">
    <property type="protein sequence ID" value="RWS17355.1"/>
    <property type="molecule type" value="Genomic_DNA"/>
</dbReference>
<dbReference type="NCBIfam" id="TIGR01452">
    <property type="entry name" value="PGP_euk"/>
    <property type="match status" value="1"/>
</dbReference>
<name>A0A3S4RKQ1_9ACAR</name>
<evidence type="ECO:0000256" key="2">
    <source>
        <dbReference type="PIRSR" id="PIRSR000915-1"/>
    </source>
</evidence>
<dbReference type="PANTHER" id="PTHR19288">
    <property type="entry name" value="4-NITROPHENYLPHOSPHATASE-RELATED"/>
    <property type="match status" value="1"/>
</dbReference>
<keyword evidence="4" id="KW-0479">Metal-binding</keyword>
<comment type="caution">
    <text evidence="5">The sequence shown here is derived from an EMBL/GenBank/DDBJ whole genome shotgun (WGS) entry which is preliminary data.</text>
</comment>
<proteinExistence type="predicted"/>
<dbReference type="InterPro" id="IPR036412">
    <property type="entry name" value="HAD-like_sf"/>
</dbReference>
<dbReference type="GO" id="GO:0016791">
    <property type="term" value="F:phosphatase activity"/>
    <property type="evidence" value="ECO:0007669"/>
    <property type="project" value="InterPro"/>
</dbReference>
<feature type="binding site" evidence="4">
    <location>
        <position position="40"/>
    </location>
    <ligand>
        <name>Mg(2+)</name>
        <dbReference type="ChEBI" id="CHEBI:18420"/>
    </ligand>
</feature>
<feature type="binding site" evidence="4">
    <location>
        <position position="260"/>
    </location>
    <ligand>
        <name>Mg(2+)</name>
        <dbReference type="ChEBI" id="CHEBI:18420"/>
    </ligand>
</feature>
<dbReference type="InterPro" id="IPR023214">
    <property type="entry name" value="HAD_sf"/>
</dbReference>
<keyword evidence="4" id="KW-0460">Magnesium</keyword>
<accession>A0A3S4RKQ1</accession>
<gene>
    <name evidence="5" type="ORF">B4U79_11637</name>
</gene>
<dbReference type="GO" id="GO:0046872">
    <property type="term" value="F:metal ion binding"/>
    <property type="evidence" value="ECO:0007669"/>
    <property type="project" value="UniProtKB-KW"/>
</dbReference>
<protein>
    <submittedName>
        <fullName evidence="5">Phosphoglycolate phosphatase-like protein</fullName>
    </submittedName>
</protein>
<evidence type="ECO:0000313" key="6">
    <source>
        <dbReference type="Proteomes" id="UP000285301"/>
    </source>
</evidence>
<evidence type="ECO:0000256" key="4">
    <source>
        <dbReference type="PIRSR" id="PIRSR000915-3"/>
    </source>
</evidence>
<dbReference type="Gene3D" id="3.40.50.1000">
    <property type="entry name" value="HAD superfamily/HAD-like"/>
    <property type="match status" value="2"/>
</dbReference>
<dbReference type="Proteomes" id="UP000285301">
    <property type="component" value="Unassembled WGS sequence"/>
</dbReference>
<feature type="binding site" evidence="3">
    <location>
        <position position="234"/>
    </location>
    <ligand>
        <name>substrate</name>
    </ligand>
</feature>
<feature type="non-terminal residue" evidence="5">
    <location>
        <position position="1"/>
    </location>
</feature>
<dbReference type="Pfam" id="PF13242">
    <property type="entry name" value="Hydrolase_like"/>
    <property type="match status" value="1"/>
</dbReference>
<keyword evidence="1" id="KW-0378">Hydrolase</keyword>
<reference evidence="5 6" key="1">
    <citation type="journal article" date="2018" name="Gigascience">
        <title>Genomes of trombidid mites reveal novel predicted allergens and laterally-transferred genes associated with secondary metabolism.</title>
        <authorList>
            <person name="Dong X."/>
            <person name="Chaisiri K."/>
            <person name="Xia D."/>
            <person name="Armstrong S.D."/>
            <person name="Fang Y."/>
            <person name="Donnelly M.J."/>
            <person name="Kadowaki T."/>
            <person name="McGarry J.W."/>
            <person name="Darby A.C."/>
            <person name="Makepeace B.L."/>
        </authorList>
    </citation>
    <scope>NUCLEOTIDE SEQUENCE [LARGE SCALE GENOMIC DNA]</scope>
    <source>
        <strain evidence="5">UoL-WK</strain>
    </source>
</reference>
<feature type="active site" description="Proton donor" evidence="2">
    <location>
        <position position="42"/>
    </location>
</feature>
<sequence>RRQSQRVSLVVSAMIDFPKCATEHSVGERIVSEVDYVFVDCDGVLWLDNDIIPGTDRVINSLRRKGKKIIFATNNSSKSREDILSKLNKMGFNATIDEIMITSFALCVYLKKLNFNGKVYVFGGKGLSIELNNAGFENIGVGKDPLIDDNTYVPNVILDNDVKAIVVAYDIHISLPKLIKACTYAKNVDENFFIATNTDETFPTPMKHLVVPGSGAFVSFIRTACGRKPVILGKPGKFFFDCVKAVCPDVDPARSVMIGDRLNTDIAFGNNNGFRYTIHVQTGVDSLDDIKECIKKGEIQSVPSHYIHSLADLNKFL</sequence>
<evidence type="ECO:0000256" key="3">
    <source>
        <dbReference type="PIRSR" id="PIRSR000915-2"/>
    </source>
</evidence>
<organism evidence="5 6">
    <name type="scientific">Dinothrombium tinctorium</name>
    <dbReference type="NCBI Taxonomy" id="1965070"/>
    <lineage>
        <taxon>Eukaryota</taxon>
        <taxon>Metazoa</taxon>
        <taxon>Ecdysozoa</taxon>
        <taxon>Arthropoda</taxon>
        <taxon>Chelicerata</taxon>
        <taxon>Arachnida</taxon>
        <taxon>Acari</taxon>
        <taxon>Acariformes</taxon>
        <taxon>Trombidiformes</taxon>
        <taxon>Prostigmata</taxon>
        <taxon>Anystina</taxon>
        <taxon>Parasitengona</taxon>
        <taxon>Trombidioidea</taxon>
        <taxon>Trombidiidae</taxon>
        <taxon>Dinothrombium</taxon>
    </lineage>
</organism>
<feature type="active site" description="Nucleophile" evidence="2">
    <location>
        <position position="40"/>
    </location>
</feature>